<dbReference type="RefSeq" id="WP_075077541.1">
    <property type="nucleotide sequence ID" value="NZ_BDCO01000002.1"/>
</dbReference>
<evidence type="ECO:0008006" key="5">
    <source>
        <dbReference type="Google" id="ProtNLM"/>
    </source>
</evidence>
<dbReference type="Proteomes" id="UP000076023">
    <property type="component" value="Unassembled WGS sequence"/>
</dbReference>
<dbReference type="InParanoid" id="A0A146G198"/>
<reference evidence="4" key="1">
    <citation type="journal article" date="2017" name="Genome Announc.">
        <title>Draft Genome Sequence of Terrimicrobium sacchariphilum NM-5T, a Facultative Anaerobic Soil Bacterium of the Class Spartobacteria.</title>
        <authorList>
            <person name="Qiu Y.L."/>
            <person name="Tourlousse D.M."/>
            <person name="Matsuura N."/>
            <person name="Ohashi A."/>
            <person name="Sekiguchi Y."/>
        </authorList>
    </citation>
    <scope>NUCLEOTIDE SEQUENCE [LARGE SCALE GENOMIC DNA]</scope>
    <source>
        <strain evidence="4">NM-5</strain>
    </source>
</reference>
<dbReference type="EMBL" id="BDCO01000002">
    <property type="protein sequence ID" value="GAT31649.1"/>
    <property type="molecule type" value="Genomic_DNA"/>
</dbReference>
<dbReference type="Gene3D" id="1.25.40.10">
    <property type="entry name" value="Tetratricopeptide repeat domain"/>
    <property type="match status" value="3"/>
</dbReference>
<dbReference type="OrthoDB" id="1523318at2"/>
<accession>A0A146G198</accession>
<evidence type="ECO:0000256" key="2">
    <source>
        <dbReference type="ARBA" id="ARBA00022803"/>
    </source>
</evidence>
<keyword evidence="1" id="KW-0677">Repeat</keyword>
<dbReference type="InterPro" id="IPR050498">
    <property type="entry name" value="Ycf3"/>
</dbReference>
<comment type="caution">
    <text evidence="3">The sequence shown here is derived from an EMBL/GenBank/DDBJ whole genome shotgun (WGS) entry which is preliminary data.</text>
</comment>
<evidence type="ECO:0000313" key="4">
    <source>
        <dbReference type="Proteomes" id="UP000076023"/>
    </source>
</evidence>
<dbReference type="SMART" id="SM00028">
    <property type="entry name" value="TPR"/>
    <property type="match status" value="3"/>
</dbReference>
<keyword evidence="2" id="KW-0802">TPR repeat</keyword>
<dbReference type="InterPro" id="IPR011990">
    <property type="entry name" value="TPR-like_helical_dom_sf"/>
</dbReference>
<sequence length="449" mass="49098">MRYALLLLLAAALTRADGANLRDQLQLAKREADRPAQIEIIRRILANEPDEGDLRGQLLDLWLTEGDYDMAARTLDDWPTAPENISVSARATIFLARGHEDDAIRLLESYHAKAPADLAITRQLTGYLAGNPARQLALLEAAPSVTENPDLLISRAFARLHLHDYSGALADFAIAERIAPQSDEVKANRADFERVRVASDGIRLASEQLAQNPQDFSARTRRAYWYLSLGYRATPLGKATADAEAALALVPGSSAARLMLATALVRSGKLTQDAALKEYGVDYSKSFVIPETLNQLIAEDLKLQKNPRDGKALSDRAGILSHLPAQFQLALNDTNTALDLDPNNAFAAEERIYILVKTGKQDEAVSALRKLAATRPPPGILSAASLTIAGSYLQSNRYREALDYANAAMAAKPTAEAYKFRASVWVRMNRAEEAQADIAKATALEKNRR</sequence>
<dbReference type="PANTHER" id="PTHR44858">
    <property type="entry name" value="TETRATRICOPEPTIDE REPEAT PROTEIN 6"/>
    <property type="match status" value="1"/>
</dbReference>
<dbReference type="SUPFAM" id="SSF48452">
    <property type="entry name" value="TPR-like"/>
    <property type="match status" value="2"/>
</dbReference>
<gene>
    <name evidence="3" type="ORF">TSACC_243</name>
</gene>
<name>A0A146G198_TERSA</name>
<evidence type="ECO:0000313" key="3">
    <source>
        <dbReference type="EMBL" id="GAT31649.1"/>
    </source>
</evidence>
<evidence type="ECO:0000256" key="1">
    <source>
        <dbReference type="ARBA" id="ARBA00022737"/>
    </source>
</evidence>
<organism evidence="3 4">
    <name type="scientific">Terrimicrobium sacchariphilum</name>
    <dbReference type="NCBI Taxonomy" id="690879"/>
    <lineage>
        <taxon>Bacteria</taxon>
        <taxon>Pseudomonadati</taxon>
        <taxon>Verrucomicrobiota</taxon>
        <taxon>Terrimicrobiia</taxon>
        <taxon>Terrimicrobiales</taxon>
        <taxon>Terrimicrobiaceae</taxon>
        <taxon>Terrimicrobium</taxon>
    </lineage>
</organism>
<proteinExistence type="predicted"/>
<protein>
    <recommendedName>
        <fullName evidence="5">Tetratricopeptide repeat-containing protein</fullName>
    </recommendedName>
</protein>
<dbReference type="STRING" id="690879.TSACC_243"/>
<keyword evidence="4" id="KW-1185">Reference proteome</keyword>
<dbReference type="AlphaFoldDB" id="A0A146G198"/>
<dbReference type="PANTHER" id="PTHR44858:SF1">
    <property type="entry name" value="UDP-N-ACETYLGLUCOSAMINE--PEPTIDE N-ACETYLGLUCOSAMINYLTRANSFERASE SPINDLY-RELATED"/>
    <property type="match status" value="1"/>
</dbReference>
<dbReference type="InterPro" id="IPR019734">
    <property type="entry name" value="TPR_rpt"/>
</dbReference>